<reference evidence="1" key="1">
    <citation type="journal article" date="2020" name="Stud. Mycol.">
        <title>101 Dothideomycetes genomes: a test case for predicting lifestyles and emergence of pathogens.</title>
        <authorList>
            <person name="Haridas S."/>
            <person name="Albert R."/>
            <person name="Binder M."/>
            <person name="Bloem J."/>
            <person name="Labutti K."/>
            <person name="Salamov A."/>
            <person name="Andreopoulos B."/>
            <person name="Baker S."/>
            <person name="Barry K."/>
            <person name="Bills G."/>
            <person name="Bluhm B."/>
            <person name="Cannon C."/>
            <person name="Castanera R."/>
            <person name="Culley D."/>
            <person name="Daum C."/>
            <person name="Ezra D."/>
            <person name="Gonzalez J."/>
            <person name="Henrissat B."/>
            <person name="Kuo A."/>
            <person name="Liang C."/>
            <person name="Lipzen A."/>
            <person name="Lutzoni F."/>
            <person name="Magnuson J."/>
            <person name="Mondo S."/>
            <person name="Nolan M."/>
            <person name="Ohm R."/>
            <person name="Pangilinan J."/>
            <person name="Park H.-J."/>
            <person name="Ramirez L."/>
            <person name="Alfaro M."/>
            <person name="Sun H."/>
            <person name="Tritt A."/>
            <person name="Yoshinaga Y."/>
            <person name="Zwiers L.-H."/>
            <person name="Turgeon B."/>
            <person name="Goodwin S."/>
            <person name="Spatafora J."/>
            <person name="Crous P."/>
            <person name="Grigoriev I."/>
        </authorList>
    </citation>
    <scope>NUCLEOTIDE SEQUENCE</scope>
    <source>
        <strain evidence="1">CBS 110217</strain>
    </source>
</reference>
<dbReference type="OrthoDB" id="5428890at2759"/>
<dbReference type="Proteomes" id="UP000799777">
    <property type="component" value="Unassembled WGS sequence"/>
</dbReference>
<accession>A0A9P4HGP3</accession>
<evidence type="ECO:0000313" key="2">
    <source>
        <dbReference type="Proteomes" id="UP000799777"/>
    </source>
</evidence>
<dbReference type="EMBL" id="ML978162">
    <property type="protein sequence ID" value="KAF2034253.1"/>
    <property type="molecule type" value="Genomic_DNA"/>
</dbReference>
<comment type="caution">
    <text evidence="1">The sequence shown here is derived from an EMBL/GenBank/DDBJ whole genome shotgun (WGS) entry which is preliminary data.</text>
</comment>
<evidence type="ECO:0000313" key="1">
    <source>
        <dbReference type="EMBL" id="KAF2034253.1"/>
    </source>
</evidence>
<gene>
    <name evidence="1" type="ORF">EK21DRAFT_97692</name>
</gene>
<protein>
    <submittedName>
        <fullName evidence="1">Uncharacterized protein</fullName>
    </submittedName>
</protein>
<organism evidence="1 2">
    <name type="scientific">Setomelanomma holmii</name>
    <dbReference type="NCBI Taxonomy" id="210430"/>
    <lineage>
        <taxon>Eukaryota</taxon>
        <taxon>Fungi</taxon>
        <taxon>Dikarya</taxon>
        <taxon>Ascomycota</taxon>
        <taxon>Pezizomycotina</taxon>
        <taxon>Dothideomycetes</taxon>
        <taxon>Pleosporomycetidae</taxon>
        <taxon>Pleosporales</taxon>
        <taxon>Pleosporineae</taxon>
        <taxon>Phaeosphaeriaceae</taxon>
        <taxon>Setomelanomma</taxon>
    </lineage>
</organism>
<dbReference type="AlphaFoldDB" id="A0A9P4HGP3"/>
<sequence>MSRLGGKLHESPLSFETRKVILHNLWPALGAYFDYYENQCHHAMHKQGKHILVHTHQQIVDIANNLKQGQPRASIKRDLTRLFTAREKPSNEDETLDNSIDLAARLYLMVNIGAYEASVTQGKKVIWDTPTLKEKIWSHFTENYIIAIFHHASFLECQRDSTLFPPRFIDETLRTLALLFPRHDKQTKKWLQMLPSSPLTDGHITHCQKLRPDDRQIETFRFWHDRLIILKQTFDESRPTKLSQWWYDRRDGYL</sequence>
<name>A0A9P4HGP3_9PLEO</name>
<proteinExistence type="predicted"/>
<keyword evidence="2" id="KW-1185">Reference proteome</keyword>